<organism evidence="1 2">
    <name type="scientific">Mycena chlorophos</name>
    <name type="common">Agaric fungus</name>
    <name type="synonym">Agaricus chlorophos</name>
    <dbReference type="NCBI Taxonomy" id="658473"/>
    <lineage>
        <taxon>Eukaryota</taxon>
        <taxon>Fungi</taxon>
        <taxon>Dikarya</taxon>
        <taxon>Basidiomycota</taxon>
        <taxon>Agaricomycotina</taxon>
        <taxon>Agaricomycetes</taxon>
        <taxon>Agaricomycetidae</taxon>
        <taxon>Agaricales</taxon>
        <taxon>Marasmiineae</taxon>
        <taxon>Mycenaceae</taxon>
        <taxon>Mycena</taxon>
    </lineage>
</organism>
<gene>
    <name evidence="1" type="ORF">MCHLO_14841</name>
</gene>
<name>A0ABQ0M565_MYCCL</name>
<dbReference type="Proteomes" id="UP000815677">
    <property type="component" value="Unassembled WGS sequence"/>
</dbReference>
<accession>A0ABQ0M565</accession>
<protein>
    <submittedName>
        <fullName evidence="1">Uncharacterized protein</fullName>
    </submittedName>
</protein>
<evidence type="ECO:0000313" key="2">
    <source>
        <dbReference type="Proteomes" id="UP000815677"/>
    </source>
</evidence>
<keyword evidence="2" id="KW-1185">Reference proteome</keyword>
<dbReference type="EMBL" id="DF849690">
    <property type="protein sequence ID" value="GAT58403.1"/>
    <property type="molecule type" value="Genomic_DNA"/>
</dbReference>
<reference evidence="1" key="1">
    <citation type="submission" date="2014-09" db="EMBL/GenBank/DDBJ databases">
        <title>Genome sequence of the luminous mushroom Mycena chlorophos for searching fungal bioluminescence genes.</title>
        <authorList>
            <person name="Tanaka Y."/>
            <person name="Kasuga D."/>
            <person name="Oba Y."/>
            <person name="Hase S."/>
            <person name="Sato K."/>
            <person name="Oba Y."/>
            <person name="Sakakibara Y."/>
        </authorList>
    </citation>
    <scope>NUCLEOTIDE SEQUENCE</scope>
</reference>
<sequence>MTPILDTANVLFSSPARFHTMLLVVSVLYRLSSYIRFVSTPTEPIPLNVVNFLSAAVLQHSEDPRTEIQRLWGLVSEDSEDWKGLLLNLAVDELLRESGPTHELGAEMLCPPYTTHRHIRPPRLPTDEHFSSTMTCSRIHVRR</sequence>
<proteinExistence type="predicted"/>
<evidence type="ECO:0000313" key="1">
    <source>
        <dbReference type="EMBL" id="GAT58403.1"/>
    </source>
</evidence>